<organism evidence="3 4">
    <name type="scientific">Kriegella aquimaris</name>
    <dbReference type="NCBI Taxonomy" id="192904"/>
    <lineage>
        <taxon>Bacteria</taxon>
        <taxon>Pseudomonadati</taxon>
        <taxon>Bacteroidota</taxon>
        <taxon>Flavobacteriia</taxon>
        <taxon>Flavobacteriales</taxon>
        <taxon>Flavobacteriaceae</taxon>
        <taxon>Kriegella</taxon>
    </lineage>
</organism>
<proteinExistence type="predicted"/>
<dbReference type="InterPro" id="IPR011990">
    <property type="entry name" value="TPR-like_helical_dom_sf"/>
</dbReference>
<sequence length="386" mass="43170">MTHFKVHNITISSCYRMTMAAVICCLSTSLTLAQSTIAKLEFNGEPVNTLNISYALPKQKPAVATVQVNQKFDSGTLFIIPAQTVVWLASNGNKQRLGPGSKHLASAGPKGESHQTFWGKVEHFVSNKLNFYKASGPSSKHQGAVKGTIFTVEAIGKDVKFSTQEGTVAIERQVKLNIQEKSKNNLRKQRELTATKTTLINAGDPEELFNHSYEEEVPYESYDQAIQFFGQELERAYENGVDAETIVGEYTLLGELYLDAADPTSAVEAFETAIELYEDELDPDDPGIAENHIGLGEANYNLKNYDKGVKHCNIALAIISEDLEFNKEDFEYFSSIEDYETAWSIGLDIVDNYDNLGWCYDILNNYDESDKFYDMAEAMEAQLKQY</sequence>
<dbReference type="SMART" id="SM00028">
    <property type="entry name" value="TPR"/>
    <property type="match status" value="3"/>
</dbReference>
<dbReference type="OrthoDB" id="1090267at2"/>
<dbReference type="EMBL" id="FNGV01000006">
    <property type="protein sequence ID" value="SDM20354.1"/>
    <property type="molecule type" value="Genomic_DNA"/>
</dbReference>
<feature type="repeat" description="TPR" evidence="1">
    <location>
        <begin position="247"/>
        <end position="280"/>
    </location>
</feature>
<name>A0A1G9RAV2_9FLAO</name>
<feature type="chain" id="PRO_5011787524" evidence="2">
    <location>
        <begin position="34"/>
        <end position="386"/>
    </location>
</feature>
<keyword evidence="2" id="KW-0732">Signal</keyword>
<dbReference type="RefSeq" id="WP_143017619.1">
    <property type="nucleotide sequence ID" value="NZ_FNGV01000006.1"/>
</dbReference>
<dbReference type="STRING" id="192904.SAMN04488514_10659"/>
<dbReference type="Gene3D" id="1.25.40.10">
    <property type="entry name" value="Tetratricopeptide repeat domain"/>
    <property type="match status" value="1"/>
</dbReference>
<reference evidence="3 4" key="1">
    <citation type="submission" date="2016-10" db="EMBL/GenBank/DDBJ databases">
        <authorList>
            <person name="de Groot N.N."/>
        </authorList>
    </citation>
    <scope>NUCLEOTIDE SEQUENCE [LARGE SCALE GENOMIC DNA]</scope>
    <source>
        <strain evidence="3 4">DSM 19886</strain>
    </source>
</reference>
<dbReference type="Proteomes" id="UP000199440">
    <property type="component" value="Unassembled WGS sequence"/>
</dbReference>
<protein>
    <submittedName>
        <fullName evidence="3">Tetratricopeptide repeat-containing protein</fullName>
    </submittedName>
</protein>
<evidence type="ECO:0000256" key="2">
    <source>
        <dbReference type="SAM" id="SignalP"/>
    </source>
</evidence>
<dbReference type="InterPro" id="IPR019734">
    <property type="entry name" value="TPR_rpt"/>
</dbReference>
<evidence type="ECO:0000313" key="4">
    <source>
        <dbReference type="Proteomes" id="UP000199440"/>
    </source>
</evidence>
<accession>A0A1G9RAV2</accession>
<evidence type="ECO:0000256" key="1">
    <source>
        <dbReference type="PROSITE-ProRule" id="PRU00339"/>
    </source>
</evidence>
<dbReference type="AlphaFoldDB" id="A0A1G9RAV2"/>
<feature type="signal peptide" evidence="2">
    <location>
        <begin position="1"/>
        <end position="33"/>
    </location>
</feature>
<dbReference type="PROSITE" id="PS50005">
    <property type="entry name" value="TPR"/>
    <property type="match status" value="1"/>
</dbReference>
<dbReference type="Pfam" id="PF13181">
    <property type="entry name" value="TPR_8"/>
    <property type="match status" value="2"/>
</dbReference>
<gene>
    <name evidence="3" type="ORF">SAMN04488514_10659</name>
</gene>
<keyword evidence="4" id="KW-1185">Reference proteome</keyword>
<keyword evidence="1" id="KW-0802">TPR repeat</keyword>
<dbReference type="SUPFAM" id="SSF48452">
    <property type="entry name" value="TPR-like"/>
    <property type="match status" value="1"/>
</dbReference>
<evidence type="ECO:0000313" key="3">
    <source>
        <dbReference type="EMBL" id="SDM20354.1"/>
    </source>
</evidence>